<dbReference type="AlphaFoldDB" id="A0A941EM03"/>
<dbReference type="Proteomes" id="UP000675781">
    <property type="component" value="Unassembled WGS sequence"/>
</dbReference>
<protein>
    <submittedName>
        <fullName evidence="1">Uncharacterized protein</fullName>
    </submittedName>
</protein>
<organism evidence="1 2">
    <name type="scientific">Actinospica durhamensis</name>
    <dbReference type="NCBI Taxonomy" id="1508375"/>
    <lineage>
        <taxon>Bacteria</taxon>
        <taxon>Bacillati</taxon>
        <taxon>Actinomycetota</taxon>
        <taxon>Actinomycetes</taxon>
        <taxon>Catenulisporales</taxon>
        <taxon>Actinospicaceae</taxon>
        <taxon>Actinospica</taxon>
    </lineage>
</organism>
<dbReference type="RefSeq" id="WP_212527523.1">
    <property type="nucleotide sequence ID" value="NZ_JAGSOG010000020.1"/>
</dbReference>
<evidence type="ECO:0000313" key="1">
    <source>
        <dbReference type="EMBL" id="MBR7833002.1"/>
    </source>
</evidence>
<comment type="caution">
    <text evidence="1">The sequence shown here is derived from an EMBL/GenBank/DDBJ whole genome shotgun (WGS) entry which is preliminary data.</text>
</comment>
<evidence type="ECO:0000313" key="2">
    <source>
        <dbReference type="Proteomes" id="UP000675781"/>
    </source>
</evidence>
<accession>A0A941EM03</accession>
<sequence length="189" mass="20932">MAEQLRTVHGFREGSKASWTDARSTGWPPFHYGRHRELDDVLVGTVNGLPTRAAGYELVFNGSLHLYGLALIMLPRPVDWLEVRGERPFSAPRVPDHVPDGQLTTGVPEFDTVWSVYAETADAQHAASAPALTQTMLAAPIRFSWRTHGSELLLWKRDGWTDAPQLLESISCVTNLLGVTEAYPQNLQG</sequence>
<keyword evidence="2" id="KW-1185">Reference proteome</keyword>
<name>A0A941EM03_9ACTN</name>
<proteinExistence type="predicted"/>
<gene>
    <name evidence="1" type="ORF">KDL01_06995</name>
</gene>
<dbReference type="EMBL" id="JAGSOG010000020">
    <property type="protein sequence ID" value="MBR7833002.1"/>
    <property type="molecule type" value="Genomic_DNA"/>
</dbReference>
<reference evidence="1" key="1">
    <citation type="submission" date="2021-04" db="EMBL/GenBank/DDBJ databases">
        <title>Genome based classification of Actinospica acidithermotolerans sp. nov., an actinobacterium isolated from an Indonesian hot spring.</title>
        <authorList>
            <person name="Kusuma A.B."/>
            <person name="Putra K.E."/>
            <person name="Nafisah S."/>
            <person name="Loh J."/>
            <person name="Nouioui I."/>
            <person name="Goodfellow M."/>
        </authorList>
    </citation>
    <scope>NUCLEOTIDE SEQUENCE</scope>
    <source>
        <strain evidence="1">CSCA 57</strain>
    </source>
</reference>